<dbReference type="RefSeq" id="XP_013347764.1">
    <property type="nucleotide sequence ID" value="XM_013492310.1"/>
</dbReference>
<dbReference type="Proteomes" id="UP000030641">
    <property type="component" value="Unassembled WGS sequence"/>
</dbReference>
<proteinExistence type="predicted"/>
<evidence type="ECO:0000313" key="1">
    <source>
        <dbReference type="EMBL" id="KEQ99240.1"/>
    </source>
</evidence>
<keyword evidence="2" id="KW-1185">Reference proteome</keyword>
<name>A0A074YNH0_AURSE</name>
<protein>
    <submittedName>
        <fullName evidence="1">Uncharacterized protein</fullName>
    </submittedName>
</protein>
<gene>
    <name evidence="1" type="ORF">AUEXF2481DRAFT_408660</name>
</gene>
<dbReference type="InParanoid" id="A0A074YNH0"/>
<dbReference type="AlphaFoldDB" id="A0A074YNH0"/>
<organism evidence="1 2">
    <name type="scientific">Aureobasidium subglaciale (strain EXF-2481)</name>
    <name type="common">Aureobasidium pullulans var. subglaciale</name>
    <dbReference type="NCBI Taxonomy" id="1043005"/>
    <lineage>
        <taxon>Eukaryota</taxon>
        <taxon>Fungi</taxon>
        <taxon>Dikarya</taxon>
        <taxon>Ascomycota</taxon>
        <taxon>Pezizomycotina</taxon>
        <taxon>Dothideomycetes</taxon>
        <taxon>Dothideomycetidae</taxon>
        <taxon>Dothideales</taxon>
        <taxon>Saccotheciaceae</taxon>
        <taxon>Aureobasidium</taxon>
    </lineage>
</organism>
<dbReference type="GeneID" id="25366717"/>
<evidence type="ECO:0000313" key="2">
    <source>
        <dbReference type="Proteomes" id="UP000030641"/>
    </source>
</evidence>
<accession>A0A074YNH0</accession>
<dbReference type="EMBL" id="KL584751">
    <property type="protein sequence ID" value="KEQ99240.1"/>
    <property type="molecule type" value="Genomic_DNA"/>
</dbReference>
<reference evidence="1 2" key="1">
    <citation type="journal article" date="2014" name="BMC Genomics">
        <title>Genome sequencing of four Aureobasidium pullulans varieties: biotechnological potential, stress tolerance, and description of new species.</title>
        <authorList>
            <person name="Gostin Ar C."/>
            <person name="Ohm R.A."/>
            <person name="Kogej T."/>
            <person name="Sonjak S."/>
            <person name="Turk M."/>
            <person name="Zajc J."/>
            <person name="Zalar P."/>
            <person name="Grube M."/>
            <person name="Sun H."/>
            <person name="Han J."/>
            <person name="Sharma A."/>
            <person name="Chiniquy J."/>
            <person name="Ngan C.Y."/>
            <person name="Lipzen A."/>
            <person name="Barry K."/>
            <person name="Grigoriev I.V."/>
            <person name="Gunde-Cimerman N."/>
        </authorList>
    </citation>
    <scope>NUCLEOTIDE SEQUENCE [LARGE SCALE GENOMIC DNA]</scope>
    <source>
        <strain evidence="1 2">EXF-2481</strain>
    </source>
</reference>
<sequence length="104" mass="11586">MEYGLSLVTCFVTPHSYLPSLALESPHLGALSLPNTASSVESRSPGLLFSGSGSMMRKTRPMQHEHQQLRVDITTRNKLKHDACVSFLLWLHITWNANRGLSPQ</sequence>
<dbReference type="HOGENOM" id="CLU_2249588_0_0_1"/>